<dbReference type="STRING" id="877455.Metbo_1937"/>
<evidence type="ECO:0000259" key="4">
    <source>
        <dbReference type="PROSITE" id="PS50995"/>
    </source>
</evidence>
<keyword evidence="6" id="KW-1185">Reference proteome</keyword>
<dbReference type="KEGG" id="mel:Metbo_1937"/>
<reference evidence="6" key="1">
    <citation type="submission" date="2011-02" db="EMBL/GenBank/DDBJ databases">
        <title>Complete sequence of Methanobacterium sp. AL-21.</title>
        <authorList>
            <consortium name="US DOE Joint Genome Institute"/>
            <person name="Lucas S."/>
            <person name="Copeland A."/>
            <person name="Lapidus A."/>
            <person name="Cheng J.-F."/>
            <person name="Goodwin L."/>
            <person name="Pitluck S."/>
            <person name="Chertkov O."/>
            <person name="Detter J.C."/>
            <person name="Han C."/>
            <person name="Tapia R."/>
            <person name="Land M."/>
            <person name="Hauser L."/>
            <person name="Kyrpides N."/>
            <person name="Ivanova N."/>
            <person name="Mikhailova N."/>
            <person name="Pagani I."/>
            <person name="Cadillo-Quiroz H."/>
            <person name="Imachi H."/>
            <person name="Zinder S."/>
            <person name="Liu W."/>
            <person name="Woyke T."/>
        </authorList>
    </citation>
    <scope>NUCLEOTIDE SEQUENCE [LARGE SCALE GENOMIC DNA]</scope>
    <source>
        <strain evidence="6">AL-21</strain>
    </source>
</reference>
<reference evidence="5 6" key="2">
    <citation type="journal article" date="2014" name="Int. J. Syst. Evol. Microbiol.">
        <title>Methanobacterium paludis sp. nov. and a novel strain of Methanobacterium lacus isolated from northern peatlands.</title>
        <authorList>
            <person name="Cadillo-Quiroz H."/>
            <person name="Brauer S.L."/>
            <person name="Goodson N."/>
            <person name="Yavitt J.B."/>
            <person name="Zinder S.H."/>
        </authorList>
    </citation>
    <scope>NUCLEOTIDE SEQUENCE [LARGE SCALE GENOMIC DNA]</scope>
    <source>
        <strain evidence="5 6">AL-21</strain>
    </source>
</reference>
<proteinExistence type="predicted"/>
<dbReference type="AlphaFoldDB" id="F0TB11"/>
<evidence type="ECO:0000256" key="1">
    <source>
        <dbReference type="ARBA" id="ARBA00023015"/>
    </source>
</evidence>
<keyword evidence="3" id="KW-0804">Transcription</keyword>
<dbReference type="PANTHER" id="PTHR33164:SF64">
    <property type="entry name" value="TRANSCRIPTIONAL REGULATOR SLYA"/>
    <property type="match status" value="1"/>
</dbReference>
<keyword evidence="1" id="KW-0805">Transcription regulation</keyword>
<dbReference type="GeneID" id="10278397"/>
<dbReference type="Pfam" id="PF01047">
    <property type="entry name" value="MarR"/>
    <property type="match status" value="1"/>
</dbReference>
<dbReference type="GO" id="GO:0003700">
    <property type="term" value="F:DNA-binding transcription factor activity"/>
    <property type="evidence" value="ECO:0007669"/>
    <property type="project" value="InterPro"/>
</dbReference>
<dbReference type="InterPro" id="IPR039422">
    <property type="entry name" value="MarR/SlyA-like"/>
</dbReference>
<dbReference type="InterPro" id="IPR036390">
    <property type="entry name" value="WH_DNA-bd_sf"/>
</dbReference>
<accession>F0TB11</accession>
<organism evidence="5 6">
    <name type="scientific">Methanobacterium lacus (strain AL-21)</name>
    <dbReference type="NCBI Taxonomy" id="877455"/>
    <lineage>
        <taxon>Archaea</taxon>
        <taxon>Methanobacteriati</taxon>
        <taxon>Methanobacteriota</taxon>
        <taxon>Methanomada group</taxon>
        <taxon>Methanobacteria</taxon>
        <taxon>Methanobacteriales</taxon>
        <taxon>Methanobacteriaceae</taxon>
        <taxon>Methanobacterium</taxon>
    </lineage>
</organism>
<dbReference type="SUPFAM" id="SSF46785">
    <property type="entry name" value="Winged helix' DNA-binding domain"/>
    <property type="match status" value="1"/>
</dbReference>
<dbReference type="Proteomes" id="UP000007490">
    <property type="component" value="Chromosome"/>
</dbReference>
<keyword evidence="2" id="KW-0238">DNA-binding</keyword>
<dbReference type="GO" id="GO:0003677">
    <property type="term" value="F:DNA binding"/>
    <property type="evidence" value="ECO:0007669"/>
    <property type="project" value="UniProtKB-KW"/>
</dbReference>
<sequence>MIDNDKYVKYWREEPEESVGFLFWQITHLWQRKMNLALKELDLTHVQFALLSGIAWLERFDEDITQVKLANHAKTNIMMTSKVLKTLEKKNLISREECEFDTRAKCLSITDDGRERIEKALQIVEEMENKFFGGQTNDQDFINNLFNILQLNQQEYFKNK</sequence>
<name>F0TB11_METLA</name>
<evidence type="ECO:0000256" key="2">
    <source>
        <dbReference type="ARBA" id="ARBA00023125"/>
    </source>
</evidence>
<evidence type="ECO:0000313" key="5">
    <source>
        <dbReference type="EMBL" id="ADZ10157.1"/>
    </source>
</evidence>
<dbReference type="InterPro" id="IPR000835">
    <property type="entry name" value="HTH_MarR-typ"/>
</dbReference>
<dbReference type="HOGENOM" id="CLU_083287_23_0_2"/>
<dbReference type="Gene3D" id="1.10.10.10">
    <property type="entry name" value="Winged helix-like DNA-binding domain superfamily/Winged helix DNA-binding domain"/>
    <property type="match status" value="1"/>
</dbReference>
<protein>
    <submittedName>
        <fullName evidence="5">Regulatory protein MarR</fullName>
    </submittedName>
</protein>
<dbReference type="OrthoDB" id="70108at2157"/>
<feature type="domain" description="HTH marR-type" evidence="4">
    <location>
        <begin position="16"/>
        <end position="154"/>
    </location>
</feature>
<evidence type="ECO:0000256" key="3">
    <source>
        <dbReference type="ARBA" id="ARBA00023163"/>
    </source>
</evidence>
<dbReference type="EMBL" id="CP002551">
    <property type="protein sequence ID" value="ADZ10157.1"/>
    <property type="molecule type" value="Genomic_DNA"/>
</dbReference>
<dbReference type="SMART" id="SM00347">
    <property type="entry name" value="HTH_MARR"/>
    <property type="match status" value="1"/>
</dbReference>
<gene>
    <name evidence="5" type="ordered locus">Metbo_1937</name>
</gene>
<dbReference type="GO" id="GO:0006950">
    <property type="term" value="P:response to stress"/>
    <property type="evidence" value="ECO:0007669"/>
    <property type="project" value="TreeGrafter"/>
</dbReference>
<dbReference type="RefSeq" id="WP_013645508.1">
    <property type="nucleotide sequence ID" value="NC_015216.1"/>
</dbReference>
<dbReference type="PANTHER" id="PTHR33164">
    <property type="entry name" value="TRANSCRIPTIONAL REGULATOR, MARR FAMILY"/>
    <property type="match status" value="1"/>
</dbReference>
<dbReference type="PROSITE" id="PS50995">
    <property type="entry name" value="HTH_MARR_2"/>
    <property type="match status" value="1"/>
</dbReference>
<evidence type="ECO:0000313" key="6">
    <source>
        <dbReference type="Proteomes" id="UP000007490"/>
    </source>
</evidence>
<dbReference type="eggNOG" id="arCOG03177">
    <property type="taxonomic scope" value="Archaea"/>
</dbReference>
<dbReference type="InterPro" id="IPR036388">
    <property type="entry name" value="WH-like_DNA-bd_sf"/>
</dbReference>